<gene>
    <name evidence="6" type="ORF">AQJ91_27120</name>
</gene>
<dbReference type="EMBL" id="LMXB01000068">
    <property type="protein sequence ID" value="KUO18070.1"/>
    <property type="molecule type" value="Genomic_DNA"/>
</dbReference>
<sequence>MGKNDFQTVVVGGGAIGSATAYWLAVRGQTDVLVLEQHTTGHGLGSSGDHSRIIRHSYHDTIYGRLTHRMYDNWARLERESAQGVFVRTGGLDIAIDGTPGADIIDNYRRVMASNEIPFDTLDKKQLGERFPQWNILEEEVRATYQEDSGLIDIRRATLTHLALAESLGVIVKENTAVQVIESFHGGVRIVTGDASYTADKVVVAIGSWVDQILGPLGQTWNTTIAEEQIVYVRTPHVKDFSVGRFPVWGWHGDDLFYGFPTYGEVAVKIGRENLRRFVTQETRSPDPHEDETAVLLDFLKERLPTAVGPVLYAKTCPYDLPPDRHFILDFLPGHPGVVVGNGAAHAGKFAGLLGEILSELAVDGRSSFPIEPFRADRPALKDPGCIPDFTLKG</sequence>
<dbReference type="Proteomes" id="UP000053260">
    <property type="component" value="Unassembled WGS sequence"/>
</dbReference>
<dbReference type="Gene3D" id="3.30.9.10">
    <property type="entry name" value="D-Amino Acid Oxidase, subunit A, domain 2"/>
    <property type="match status" value="1"/>
</dbReference>
<protein>
    <recommendedName>
        <fullName evidence="5">FAD dependent oxidoreductase domain-containing protein</fullName>
    </recommendedName>
</protein>
<keyword evidence="4" id="KW-0560">Oxidoreductase</keyword>
<evidence type="ECO:0000256" key="3">
    <source>
        <dbReference type="ARBA" id="ARBA00022827"/>
    </source>
</evidence>
<comment type="caution">
    <text evidence="6">The sequence shown here is derived from an EMBL/GenBank/DDBJ whole genome shotgun (WGS) entry which is preliminary data.</text>
</comment>
<keyword evidence="7" id="KW-1185">Reference proteome</keyword>
<feature type="domain" description="FAD dependent oxidoreductase" evidence="5">
    <location>
        <begin position="9"/>
        <end position="361"/>
    </location>
</feature>
<comment type="cofactor">
    <cofactor evidence="1">
        <name>FAD</name>
        <dbReference type="ChEBI" id="CHEBI:57692"/>
    </cofactor>
</comment>
<keyword evidence="2" id="KW-0285">Flavoprotein</keyword>
<dbReference type="SUPFAM" id="SSF54373">
    <property type="entry name" value="FAD-linked reductases, C-terminal domain"/>
    <property type="match status" value="1"/>
</dbReference>
<evidence type="ECO:0000256" key="1">
    <source>
        <dbReference type="ARBA" id="ARBA00001974"/>
    </source>
</evidence>
<dbReference type="InterPro" id="IPR036188">
    <property type="entry name" value="FAD/NAD-bd_sf"/>
</dbReference>
<dbReference type="SUPFAM" id="SSF51905">
    <property type="entry name" value="FAD/NAD(P)-binding domain"/>
    <property type="match status" value="1"/>
</dbReference>
<dbReference type="PANTHER" id="PTHR10961">
    <property type="entry name" value="PEROXISOMAL SARCOSINE OXIDASE"/>
    <property type="match status" value="1"/>
</dbReference>
<evidence type="ECO:0000256" key="4">
    <source>
        <dbReference type="ARBA" id="ARBA00023002"/>
    </source>
</evidence>
<organism evidence="6 7">
    <name type="scientific">Streptomyces dysideae</name>
    <dbReference type="NCBI Taxonomy" id="909626"/>
    <lineage>
        <taxon>Bacteria</taxon>
        <taxon>Bacillati</taxon>
        <taxon>Actinomycetota</taxon>
        <taxon>Actinomycetes</taxon>
        <taxon>Kitasatosporales</taxon>
        <taxon>Streptomycetaceae</taxon>
        <taxon>Streptomyces</taxon>
    </lineage>
</organism>
<evidence type="ECO:0000259" key="5">
    <source>
        <dbReference type="Pfam" id="PF01266"/>
    </source>
</evidence>
<keyword evidence="3" id="KW-0274">FAD</keyword>
<dbReference type="NCBIfam" id="NF008425">
    <property type="entry name" value="PRK11259.1"/>
    <property type="match status" value="1"/>
</dbReference>
<dbReference type="GO" id="GO:0008115">
    <property type="term" value="F:sarcosine oxidase activity"/>
    <property type="evidence" value="ECO:0007669"/>
    <property type="project" value="TreeGrafter"/>
</dbReference>
<dbReference type="Gene3D" id="3.50.50.60">
    <property type="entry name" value="FAD/NAD(P)-binding domain"/>
    <property type="match status" value="1"/>
</dbReference>
<evidence type="ECO:0000313" key="6">
    <source>
        <dbReference type="EMBL" id="KUO18070.1"/>
    </source>
</evidence>
<accession>A0A101UWF0</accession>
<proteinExistence type="predicted"/>
<dbReference type="InterPro" id="IPR006076">
    <property type="entry name" value="FAD-dep_OxRdtase"/>
</dbReference>
<dbReference type="OrthoDB" id="9808002at2"/>
<dbReference type="Pfam" id="PF01266">
    <property type="entry name" value="DAO"/>
    <property type="match status" value="1"/>
</dbReference>
<name>A0A101UWF0_9ACTN</name>
<evidence type="ECO:0000313" key="7">
    <source>
        <dbReference type="Proteomes" id="UP000053260"/>
    </source>
</evidence>
<dbReference type="PANTHER" id="PTHR10961:SF7">
    <property type="entry name" value="FAD DEPENDENT OXIDOREDUCTASE DOMAIN-CONTAINING PROTEIN"/>
    <property type="match status" value="1"/>
</dbReference>
<dbReference type="InterPro" id="IPR045170">
    <property type="entry name" value="MTOX"/>
</dbReference>
<dbReference type="GO" id="GO:0050660">
    <property type="term" value="F:flavin adenine dinucleotide binding"/>
    <property type="evidence" value="ECO:0007669"/>
    <property type="project" value="InterPro"/>
</dbReference>
<dbReference type="AlphaFoldDB" id="A0A101UWF0"/>
<dbReference type="STRING" id="909626.AQJ91_27120"/>
<dbReference type="RefSeq" id="WP_067026712.1">
    <property type="nucleotide sequence ID" value="NZ_KQ949093.1"/>
</dbReference>
<reference evidence="6 7" key="1">
    <citation type="submission" date="2015-10" db="EMBL/GenBank/DDBJ databases">
        <title>Draft genome sequence of Streptomyces sp. RV15, isolated from a marine sponge.</title>
        <authorList>
            <person name="Ruckert C."/>
            <person name="Abdelmohsen U.R."/>
            <person name="Winkler A."/>
            <person name="Hentschel U."/>
            <person name="Kalinowski J."/>
            <person name="Kampfer P."/>
            <person name="Glaeser S."/>
        </authorList>
    </citation>
    <scope>NUCLEOTIDE SEQUENCE [LARGE SCALE GENOMIC DNA]</scope>
    <source>
        <strain evidence="6 7">RV15</strain>
    </source>
</reference>
<evidence type="ECO:0000256" key="2">
    <source>
        <dbReference type="ARBA" id="ARBA00022630"/>
    </source>
</evidence>